<dbReference type="EMBL" id="CACSLK010014277">
    <property type="protein sequence ID" value="CAA0816634.1"/>
    <property type="molecule type" value="Genomic_DNA"/>
</dbReference>
<feature type="non-terminal residue" evidence="1">
    <location>
        <position position="159"/>
    </location>
</feature>
<reference evidence="1" key="1">
    <citation type="submission" date="2019-12" db="EMBL/GenBank/DDBJ databases">
        <authorList>
            <person name="Scholes J."/>
        </authorList>
    </citation>
    <scope>NUCLEOTIDE SEQUENCE</scope>
</reference>
<dbReference type="AlphaFoldDB" id="A0A9N7R786"/>
<proteinExistence type="predicted"/>
<dbReference type="OrthoDB" id="360653at2759"/>
<organism evidence="1 2">
    <name type="scientific">Striga hermonthica</name>
    <name type="common">Purple witchweed</name>
    <name type="synonym">Buchnera hermonthica</name>
    <dbReference type="NCBI Taxonomy" id="68872"/>
    <lineage>
        <taxon>Eukaryota</taxon>
        <taxon>Viridiplantae</taxon>
        <taxon>Streptophyta</taxon>
        <taxon>Embryophyta</taxon>
        <taxon>Tracheophyta</taxon>
        <taxon>Spermatophyta</taxon>
        <taxon>Magnoliopsida</taxon>
        <taxon>eudicotyledons</taxon>
        <taxon>Gunneridae</taxon>
        <taxon>Pentapetalae</taxon>
        <taxon>asterids</taxon>
        <taxon>lamiids</taxon>
        <taxon>Lamiales</taxon>
        <taxon>Orobanchaceae</taxon>
        <taxon>Buchnereae</taxon>
        <taxon>Striga</taxon>
    </lineage>
</organism>
<dbReference type="PANTHER" id="PTHR17695:SF11">
    <property type="entry name" value="SMALL SUBUNIT PROCESSOME COMPONENT 20 HOMOLOG"/>
    <property type="match status" value="1"/>
</dbReference>
<evidence type="ECO:0000313" key="2">
    <source>
        <dbReference type="Proteomes" id="UP001153555"/>
    </source>
</evidence>
<accession>A0A9N7R786</accession>
<comment type="caution">
    <text evidence="1">The sequence shown here is derived from an EMBL/GenBank/DDBJ whole genome shotgun (WGS) entry which is preliminary data.</text>
</comment>
<dbReference type="PANTHER" id="PTHR17695">
    <property type="entry name" value="SMALL SUBUNIT PROCESSOME COMPONENT 20 HOMOLOG"/>
    <property type="match status" value="1"/>
</dbReference>
<gene>
    <name evidence="1" type="ORF">SHERM_16500</name>
</gene>
<dbReference type="Proteomes" id="UP001153555">
    <property type="component" value="Unassembled WGS sequence"/>
</dbReference>
<dbReference type="InterPro" id="IPR052575">
    <property type="entry name" value="SSU_processome_comp_20"/>
</dbReference>
<evidence type="ECO:0000313" key="1">
    <source>
        <dbReference type="EMBL" id="CAA0816634.1"/>
    </source>
</evidence>
<protein>
    <submittedName>
        <fullName evidence="1">ARM repeat superfamily protein</fullName>
    </submittedName>
</protein>
<dbReference type="GO" id="GO:0032040">
    <property type="term" value="C:small-subunit processome"/>
    <property type="evidence" value="ECO:0007669"/>
    <property type="project" value="TreeGrafter"/>
</dbReference>
<dbReference type="GO" id="GO:0030686">
    <property type="term" value="C:90S preribosome"/>
    <property type="evidence" value="ECO:0007669"/>
    <property type="project" value="TreeGrafter"/>
</dbReference>
<feature type="non-terminal residue" evidence="1">
    <location>
        <position position="1"/>
    </location>
</feature>
<keyword evidence="2" id="KW-1185">Reference proteome</keyword>
<sequence>FKTIAQRIEEIDINVYRRLDPLIAEPSEGSSFFRDTLVQYRELNTAEDFIAVYEELLPLVQTLPQIILQKDFILSSLLSRMTMEARLSQEPILRLIAALSRDLLEDFIPFLQRIADSFGALLESGADRDPEIIEQIFTSWSYIMMYLQKYLMKDVGYVL</sequence>
<name>A0A9N7R786_STRHE</name>